<gene>
    <name evidence="1" type="ORF">MNBD_BACTEROID06-1552</name>
</gene>
<reference evidence="1" key="1">
    <citation type="submission" date="2018-06" db="EMBL/GenBank/DDBJ databases">
        <authorList>
            <person name="Zhirakovskaya E."/>
        </authorList>
    </citation>
    <scope>NUCLEOTIDE SEQUENCE</scope>
</reference>
<accession>A0A3B0U581</accession>
<dbReference type="AlphaFoldDB" id="A0A3B0U581"/>
<name>A0A3B0U581_9ZZZZ</name>
<evidence type="ECO:0000313" key="1">
    <source>
        <dbReference type="EMBL" id="VAW26171.1"/>
    </source>
</evidence>
<organism evidence="1">
    <name type="scientific">hydrothermal vent metagenome</name>
    <dbReference type="NCBI Taxonomy" id="652676"/>
    <lineage>
        <taxon>unclassified sequences</taxon>
        <taxon>metagenomes</taxon>
        <taxon>ecological metagenomes</taxon>
    </lineage>
</organism>
<feature type="non-terminal residue" evidence="1">
    <location>
        <position position="1"/>
    </location>
</feature>
<protein>
    <submittedName>
        <fullName evidence="1">Uncharacterized protein</fullName>
    </submittedName>
</protein>
<dbReference type="EMBL" id="UOES01000070">
    <property type="protein sequence ID" value="VAW26171.1"/>
    <property type="molecule type" value="Genomic_DNA"/>
</dbReference>
<proteinExistence type="predicted"/>
<sequence length="39" mass="4406">LAVLEDNRKKGGKKKSKFMARLEDAMKASEEAKKGKKKK</sequence>